<dbReference type="Proteomes" id="UP000036681">
    <property type="component" value="Unplaced"/>
</dbReference>
<dbReference type="AlphaFoldDB" id="A0A0M3IJ45"/>
<keyword evidence="1" id="KW-1185">Reference proteome</keyword>
<reference evidence="2" key="1">
    <citation type="submission" date="2017-02" db="UniProtKB">
        <authorList>
            <consortium name="WormBaseParasite"/>
        </authorList>
    </citation>
    <scope>IDENTIFICATION</scope>
</reference>
<sequence length="67" mass="7831">MKLLRNFRVILPTRKELVEDLKRIFNQKFKPTTGFEGIVQGIFIDDNGNIYANGDFRRKTDMHPGGY</sequence>
<name>A0A0M3IJ45_ASCLU</name>
<evidence type="ECO:0000313" key="1">
    <source>
        <dbReference type="Proteomes" id="UP000036681"/>
    </source>
</evidence>
<protein>
    <submittedName>
        <fullName evidence="2">Beta-lactamase domain-containing protein</fullName>
    </submittedName>
</protein>
<evidence type="ECO:0000313" key="2">
    <source>
        <dbReference type="WBParaSite" id="ALUE_0001863101-mRNA-1"/>
    </source>
</evidence>
<dbReference type="WBParaSite" id="ALUE_0001863101-mRNA-1">
    <property type="protein sequence ID" value="ALUE_0001863101-mRNA-1"/>
    <property type="gene ID" value="ALUE_0001863101"/>
</dbReference>
<proteinExistence type="predicted"/>
<organism evidence="1 2">
    <name type="scientific">Ascaris lumbricoides</name>
    <name type="common">Giant roundworm</name>
    <dbReference type="NCBI Taxonomy" id="6252"/>
    <lineage>
        <taxon>Eukaryota</taxon>
        <taxon>Metazoa</taxon>
        <taxon>Ecdysozoa</taxon>
        <taxon>Nematoda</taxon>
        <taxon>Chromadorea</taxon>
        <taxon>Rhabditida</taxon>
        <taxon>Spirurina</taxon>
        <taxon>Ascaridomorpha</taxon>
        <taxon>Ascaridoidea</taxon>
        <taxon>Ascarididae</taxon>
        <taxon>Ascaris</taxon>
    </lineage>
</organism>
<accession>A0A0M3IJ45</accession>